<evidence type="ECO:0000313" key="3">
    <source>
        <dbReference type="EMBL" id="KAK8046318.1"/>
    </source>
</evidence>
<proteinExistence type="predicted"/>
<feature type="transmembrane region" description="Helical" evidence="2">
    <location>
        <begin position="306"/>
        <end position="326"/>
    </location>
</feature>
<sequence length="332" mass="35586">MARDDLRGCYRRFSLRLPEQSQSLAPNPGHALDTAIFGHVISHHFLYTIVIIIIILFLLLLLLLLLALDRSIQGPRAASLGQVPDSGGQFPGRDFGPHQGGGQVPQGPGKGPPLSQARTKRGPHLIKLHVVHQPFHQRRPFRIGLGAQSLDRRPLPRRLVPANAFRITGETNVVIAHVIAQDLSREPHGLEAERERGREAVGAGRELGLVIDVQEAVEMLLEGRLTQVLDTAMAGFQQGPAALAQVHDGGGALPVAGVDAPLGADRGHPQGGLGDGERAAGGFEEGVHFVVLFGGGKTGMIEGDRCCLILVSLNFVLVSVVEFWPASLKLLR</sequence>
<dbReference type="EMBL" id="JAQQWM010000009">
    <property type="protein sequence ID" value="KAK8046318.1"/>
    <property type="molecule type" value="Genomic_DNA"/>
</dbReference>
<comment type="caution">
    <text evidence="3">The sequence shown here is derived from an EMBL/GenBank/DDBJ whole genome shotgun (WGS) entry which is preliminary data.</text>
</comment>
<keyword evidence="2" id="KW-0472">Membrane</keyword>
<reference evidence="3 4" key="1">
    <citation type="submission" date="2023-01" db="EMBL/GenBank/DDBJ databases">
        <title>Analysis of 21 Apiospora genomes using comparative genomics revels a genus with tremendous synthesis potential of carbohydrate active enzymes and secondary metabolites.</title>
        <authorList>
            <person name="Sorensen T."/>
        </authorList>
    </citation>
    <scope>NUCLEOTIDE SEQUENCE [LARGE SCALE GENOMIC DNA]</scope>
    <source>
        <strain evidence="3 4">CBS 83171</strain>
    </source>
</reference>
<keyword evidence="2" id="KW-0812">Transmembrane</keyword>
<dbReference type="Proteomes" id="UP001446871">
    <property type="component" value="Unassembled WGS sequence"/>
</dbReference>
<feature type="transmembrane region" description="Helical" evidence="2">
    <location>
        <begin position="45"/>
        <end position="68"/>
    </location>
</feature>
<keyword evidence="4" id="KW-1185">Reference proteome</keyword>
<name>A0ABR1TI58_9PEZI</name>
<protein>
    <submittedName>
        <fullName evidence="3">Uncharacterized protein</fullName>
    </submittedName>
</protein>
<feature type="region of interest" description="Disordered" evidence="1">
    <location>
        <begin position="79"/>
        <end position="118"/>
    </location>
</feature>
<accession>A0ABR1TI58</accession>
<evidence type="ECO:0000313" key="4">
    <source>
        <dbReference type="Proteomes" id="UP001446871"/>
    </source>
</evidence>
<evidence type="ECO:0000256" key="1">
    <source>
        <dbReference type="SAM" id="MobiDB-lite"/>
    </source>
</evidence>
<keyword evidence="2" id="KW-1133">Transmembrane helix</keyword>
<organism evidence="3 4">
    <name type="scientific">Apiospora saccharicola</name>
    <dbReference type="NCBI Taxonomy" id="335842"/>
    <lineage>
        <taxon>Eukaryota</taxon>
        <taxon>Fungi</taxon>
        <taxon>Dikarya</taxon>
        <taxon>Ascomycota</taxon>
        <taxon>Pezizomycotina</taxon>
        <taxon>Sordariomycetes</taxon>
        <taxon>Xylariomycetidae</taxon>
        <taxon>Amphisphaeriales</taxon>
        <taxon>Apiosporaceae</taxon>
        <taxon>Apiospora</taxon>
    </lineage>
</organism>
<gene>
    <name evidence="3" type="ORF">PG996_014382</name>
</gene>
<evidence type="ECO:0000256" key="2">
    <source>
        <dbReference type="SAM" id="Phobius"/>
    </source>
</evidence>